<keyword evidence="4" id="KW-1185">Reference proteome</keyword>
<dbReference type="InterPro" id="IPR036397">
    <property type="entry name" value="RNaseH_sf"/>
</dbReference>
<dbReference type="PANTHER" id="PTHR37984:SF5">
    <property type="entry name" value="PROTEIN NYNRIN-LIKE"/>
    <property type="match status" value="1"/>
</dbReference>
<dbReference type="InParanoid" id="A8XR37"/>
<dbReference type="OMA" id="FLECGCE"/>
<dbReference type="PANTHER" id="PTHR37984">
    <property type="entry name" value="PROTEIN CBG26694"/>
    <property type="match status" value="1"/>
</dbReference>
<dbReference type="Proteomes" id="UP000008549">
    <property type="component" value="Unassembled WGS sequence"/>
</dbReference>
<proteinExistence type="predicted"/>
<dbReference type="InterPro" id="IPR050951">
    <property type="entry name" value="Retrovirus_Pol_polyprotein"/>
</dbReference>
<dbReference type="SUPFAM" id="SSF53098">
    <property type="entry name" value="Ribonuclease H-like"/>
    <property type="match status" value="1"/>
</dbReference>
<dbReference type="GO" id="GO:0003676">
    <property type="term" value="F:nucleic acid binding"/>
    <property type="evidence" value="ECO:0007669"/>
    <property type="project" value="InterPro"/>
</dbReference>
<reference evidence="3 4" key="2">
    <citation type="journal article" date="2011" name="PLoS Genet.">
        <title>Caenorhabditis briggsae recombinant inbred line genotypes reveal inter-strain incompatibility and the evolution of recombination.</title>
        <authorList>
            <person name="Ross J.A."/>
            <person name="Koboldt D.C."/>
            <person name="Staisch J.E."/>
            <person name="Chamberlin H.M."/>
            <person name="Gupta B.P."/>
            <person name="Miller R.D."/>
            <person name="Baird S.E."/>
            <person name="Haag E.S."/>
        </authorList>
    </citation>
    <scope>NUCLEOTIDE SEQUENCE [LARGE SCALE GENOMIC DNA]</scope>
    <source>
        <strain evidence="3 4">AF16</strain>
    </source>
</reference>
<dbReference type="KEGG" id="cbr:CBG_17479"/>
<dbReference type="Pfam" id="PF00665">
    <property type="entry name" value="rve"/>
    <property type="match status" value="1"/>
</dbReference>
<dbReference type="RefSeq" id="XP_002641099.1">
    <property type="nucleotide sequence ID" value="XM_002641053.1"/>
</dbReference>
<dbReference type="STRING" id="6238.A8XR37"/>
<protein>
    <submittedName>
        <fullName evidence="3">Protein CBG17479</fullName>
    </submittedName>
</protein>
<dbReference type="HOGENOM" id="CLU_000384_6_0_1"/>
<dbReference type="InterPro" id="IPR001584">
    <property type="entry name" value="Integrase_cat-core"/>
</dbReference>
<feature type="region of interest" description="Disordered" evidence="1">
    <location>
        <begin position="264"/>
        <end position="301"/>
    </location>
</feature>
<feature type="compositionally biased region" description="Basic and acidic residues" evidence="1">
    <location>
        <begin position="264"/>
        <end position="284"/>
    </location>
</feature>
<feature type="domain" description="Integrase catalytic" evidence="2">
    <location>
        <begin position="4"/>
        <end position="163"/>
    </location>
</feature>
<dbReference type="Gene3D" id="3.30.420.10">
    <property type="entry name" value="Ribonuclease H-like superfamily/Ribonuclease H"/>
    <property type="match status" value="1"/>
</dbReference>
<dbReference type="GO" id="GO:0015074">
    <property type="term" value="P:DNA integration"/>
    <property type="evidence" value="ECO:0007669"/>
    <property type="project" value="InterPro"/>
</dbReference>
<dbReference type="AlphaFoldDB" id="A8XR37"/>
<name>A8XR37_CAEBR</name>
<dbReference type="eggNOG" id="KOG0017">
    <property type="taxonomic scope" value="Eukaryota"/>
</dbReference>
<dbReference type="InterPro" id="IPR012337">
    <property type="entry name" value="RNaseH-like_sf"/>
</dbReference>
<organism evidence="3 4">
    <name type="scientific">Caenorhabditis briggsae</name>
    <dbReference type="NCBI Taxonomy" id="6238"/>
    <lineage>
        <taxon>Eukaryota</taxon>
        <taxon>Metazoa</taxon>
        <taxon>Ecdysozoa</taxon>
        <taxon>Nematoda</taxon>
        <taxon>Chromadorea</taxon>
        <taxon>Rhabditida</taxon>
        <taxon>Rhabditina</taxon>
        <taxon>Rhabditomorpha</taxon>
        <taxon>Rhabditoidea</taxon>
        <taxon>Rhabditidae</taxon>
        <taxon>Peloderinae</taxon>
        <taxon>Caenorhabditis</taxon>
    </lineage>
</organism>
<sequence length="301" mass="34428">MTDKFERPGKHWNIDHLGPLPVTEKGNRYILCFRDPFSRYLVAEAVESQNAETKTETFINRVISVHGVPESITTDCGTAFTSTVFKESMKKLGIHHKLAAPYHHASNGIVERANRTIEECLSAYVNASQSDWDEFLPLTIFSINNTPDKTTKLAASEIIFGRKPDIPENNVLKTRYHYGEDYNSKLQNRLQLLWEQCREKNKKTSPQYGRINERQLKAGDSILVQRQQPENKLAPKLKGPFKVLEIKGKNVHFADDRKIIRTAHKDEMRGLPGPKAEDGIERHPCGQKPRRSKRIAEKKGE</sequence>
<dbReference type="FunFam" id="3.30.420.10:FF:000032">
    <property type="entry name" value="Retrovirus-related Pol polyprotein from transposon 297-like Protein"/>
    <property type="match status" value="1"/>
</dbReference>
<evidence type="ECO:0000313" key="3">
    <source>
        <dbReference type="EMBL" id="CAP35110.1"/>
    </source>
</evidence>
<evidence type="ECO:0000259" key="2">
    <source>
        <dbReference type="PROSITE" id="PS50994"/>
    </source>
</evidence>
<accession>A8XR37</accession>
<dbReference type="GeneID" id="8583092"/>
<evidence type="ECO:0000256" key="1">
    <source>
        <dbReference type="SAM" id="MobiDB-lite"/>
    </source>
</evidence>
<dbReference type="CTD" id="8583092"/>
<dbReference type="PROSITE" id="PS50994">
    <property type="entry name" value="INTEGRASE"/>
    <property type="match status" value="1"/>
</dbReference>
<dbReference type="EMBL" id="HE600955">
    <property type="protein sequence ID" value="CAP35110.1"/>
    <property type="molecule type" value="Genomic_DNA"/>
</dbReference>
<reference evidence="3 4" key="1">
    <citation type="journal article" date="2003" name="PLoS Biol.">
        <title>The genome sequence of Caenorhabditis briggsae: a platform for comparative genomics.</title>
        <authorList>
            <person name="Stein L.D."/>
            <person name="Bao Z."/>
            <person name="Blasiar D."/>
            <person name="Blumenthal T."/>
            <person name="Brent M.R."/>
            <person name="Chen N."/>
            <person name="Chinwalla A."/>
            <person name="Clarke L."/>
            <person name="Clee C."/>
            <person name="Coghlan A."/>
            <person name="Coulson A."/>
            <person name="D'Eustachio P."/>
            <person name="Fitch D.H."/>
            <person name="Fulton L.A."/>
            <person name="Fulton R.E."/>
            <person name="Griffiths-Jones S."/>
            <person name="Harris T.W."/>
            <person name="Hillier L.W."/>
            <person name="Kamath R."/>
            <person name="Kuwabara P.E."/>
            <person name="Mardis E.R."/>
            <person name="Marra M.A."/>
            <person name="Miner T.L."/>
            <person name="Minx P."/>
            <person name="Mullikin J.C."/>
            <person name="Plumb R.W."/>
            <person name="Rogers J."/>
            <person name="Schein J.E."/>
            <person name="Sohrmann M."/>
            <person name="Spieth J."/>
            <person name="Stajich J.E."/>
            <person name="Wei C."/>
            <person name="Willey D."/>
            <person name="Wilson R.K."/>
            <person name="Durbin R."/>
            <person name="Waterston R.H."/>
        </authorList>
    </citation>
    <scope>NUCLEOTIDE SEQUENCE [LARGE SCALE GENOMIC DNA]</scope>
    <source>
        <strain evidence="3 4">AF16</strain>
    </source>
</reference>
<evidence type="ECO:0000313" key="4">
    <source>
        <dbReference type="Proteomes" id="UP000008549"/>
    </source>
</evidence>
<gene>
    <name evidence="3" type="ORF">CBG17479</name>
    <name evidence="3" type="ORF">CBG_17479</name>
</gene>